<dbReference type="GO" id="GO:0019171">
    <property type="term" value="F:(3R)-hydroxyacyl-[acyl-carrier-protein] dehydratase activity"/>
    <property type="evidence" value="ECO:0007669"/>
    <property type="project" value="InterPro"/>
</dbReference>
<dbReference type="Gene3D" id="3.40.47.10">
    <property type="match status" value="2"/>
</dbReference>
<dbReference type="CDD" id="cd03447">
    <property type="entry name" value="FAS_MaoC"/>
    <property type="match status" value="1"/>
</dbReference>
<dbReference type="Gene3D" id="3.30.70.2430">
    <property type="match status" value="1"/>
</dbReference>
<dbReference type="InterPro" id="IPR036291">
    <property type="entry name" value="NAD(P)-bd_dom_sf"/>
</dbReference>
<evidence type="ECO:0000256" key="3">
    <source>
        <dbReference type="ARBA" id="ARBA00022553"/>
    </source>
</evidence>
<dbReference type="InterPro" id="IPR020841">
    <property type="entry name" value="PKS_Beta-ketoAc_synthase_dom"/>
</dbReference>
<dbReference type="Gene3D" id="3.10.129.10">
    <property type="entry name" value="Hotdog Thioesterase"/>
    <property type="match status" value="1"/>
</dbReference>
<dbReference type="CDD" id="cd08950">
    <property type="entry name" value="KR_fFAS_SDR_c_like"/>
    <property type="match status" value="1"/>
</dbReference>
<keyword evidence="2" id="KW-0596">Phosphopantetheine</keyword>
<evidence type="ECO:0000313" key="19">
    <source>
        <dbReference type="EMBL" id="ORZ28271.1"/>
    </source>
</evidence>
<dbReference type="FunFam" id="1.20.930.70:FF:000001">
    <property type="entry name" value="Fatty acid synthase beta subunit dehydratase"/>
    <property type="match status" value="1"/>
</dbReference>
<keyword evidence="4" id="KW-0808">Transferase</keyword>
<dbReference type="Gene3D" id="6.10.250.1930">
    <property type="match status" value="1"/>
</dbReference>
<dbReference type="Gene3D" id="6.10.140.1390">
    <property type="match status" value="1"/>
</dbReference>
<evidence type="ECO:0000256" key="14">
    <source>
        <dbReference type="ARBA" id="ARBA00048508"/>
    </source>
</evidence>
<dbReference type="Pfam" id="PF17951">
    <property type="entry name" value="FAS_meander"/>
    <property type="match status" value="1"/>
</dbReference>
<comment type="subunit">
    <text evidence="12">[Alpha(6)beta(6)] hexamers of two multifunctional subunits (alpha and beta).</text>
</comment>
<evidence type="ECO:0000256" key="12">
    <source>
        <dbReference type="ARBA" id="ARBA00033756"/>
    </source>
</evidence>
<keyword evidence="5" id="KW-0479">Metal-binding</keyword>
<keyword evidence="3" id="KW-0597">Phosphoprotein</keyword>
<feature type="domain" description="Carrier" evidence="17">
    <location>
        <begin position="2234"/>
        <end position="2311"/>
    </location>
</feature>
<dbReference type="CDD" id="cd00828">
    <property type="entry name" value="elong_cond_enzymes"/>
    <property type="match status" value="1"/>
</dbReference>
<dbReference type="Gene3D" id="3.40.366.10">
    <property type="entry name" value="Malonyl-Coenzyme A Acyl Carrier Protein, domain 2"/>
    <property type="match status" value="3"/>
</dbReference>
<dbReference type="PROSITE" id="PS50075">
    <property type="entry name" value="CARRIER"/>
    <property type="match status" value="2"/>
</dbReference>
<dbReference type="Pfam" id="PF01575">
    <property type="entry name" value="MaoC_dehydratas"/>
    <property type="match status" value="1"/>
</dbReference>
<dbReference type="PANTHER" id="PTHR10982:SF21">
    <property type="entry name" value="FATTY ACID SYNTHASE SUBUNIT BETA"/>
    <property type="match status" value="1"/>
</dbReference>
<dbReference type="GO" id="GO:0005835">
    <property type="term" value="C:fatty acid synthase complex"/>
    <property type="evidence" value="ECO:0007669"/>
    <property type="project" value="InterPro"/>
</dbReference>
<protein>
    <submittedName>
        <fullName evidence="19">Uncharacterized protein</fullName>
    </submittedName>
</protein>
<evidence type="ECO:0000313" key="20">
    <source>
        <dbReference type="Proteomes" id="UP000193648"/>
    </source>
</evidence>
<dbReference type="FunFam" id="3.30.70.3330:FF:000001">
    <property type="entry name" value="Fatty acid synthase subunit beta dehydratase"/>
    <property type="match status" value="1"/>
</dbReference>
<dbReference type="SUPFAM" id="SSF52151">
    <property type="entry name" value="FabD/lysophospholipase-like"/>
    <property type="match status" value="2"/>
</dbReference>
<reference evidence="19 20" key="1">
    <citation type="submission" date="2016-07" db="EMBL/GenBank/DDBJ databases">
        <title>Pervasive Adenine N6-methylation of Active Genes in Fungi.</title>
        <authorList>
            <consortium name="DOE Joint Genome Institute"/>
            <person name="Mondo S.J."/>
            <person name="Dannebaum R.O."/>
            <person name="Kuo R.C."/>
            <person name="Labutti K."/>
            <person name="Haridas S."/>
            <person name="Kuo A."/>
            <person name="Salamov A."/>
            <person name="Ahrendt S.R."/>
            <person name="Lipzen A."/>
            <person name="Sullivan W."/>
            <person name="Andreopoulos W.B."/>
            <person name="Clum A."/>
            <person name="Lindquist E."/>
            <person name="Daum C."/>
            <person name="Ramamoorthy G.K."/>
            <person name="Gryganskyi A."/>
            <person name="Culley D."/>
            <person name="Magnuson J.K."/>
            <person name="James T.Y."/>
            <person name="O'Malley M.A."/>
            <person name="Stajich J.E."/>
            <person name="Spatafora J.W."/>
            <person name="Visel A."/>
            <person name="Grigoriev I.V."/>
        </authorList>
    </citation>
    <scope>NUCLEOTIDE SEQUENCE [LARGE SCALE GENOMIC DNA]</scope>
    <source>
        <strain evidence="19 20">NRRL 3116</strain>
    </source>
</reference>
<name>A0A1Y2H2R6_9FUNG</name>
<dbReference type="Pfam" id="PF17828">
    <property type="entry name" value="FAS_N"/>
    <property type="match status" value="1"/>
</dbReference>
<dbReference type="InterPro" id="IPR041550">
    <property type="entry name" value="FASI_helical"/>
</dbReference>
<dbReference type="InterPro" id="IPR014030">
    <property type="entry name" value="Ketoacyl_synth_N"/>
</dbReference>
<dbReference type="Gene3D" id="1.20.930.70">
    <property type="match status" value="1"/>
</dbReference>
<evidence type="ECO:0000256" key="5">
    <source>
        <dbReference type="ARBA" id="ARBA00022723"/>
    </source>
</evidence>
<sequence length="4159" mass="458532">MTTTLQSNVTRPLTLKQGTTEVSILVPSDVWVAAEQLREEFLVTSTAAPSAEDVVVTDADNQAPEMVFVARFLKFASDKSEQNDPSLQFIPVLKTVFLFFVAKYLKGNDIHAVTRNLAKDTRVVVINAFFTALVFLRATDSLNSGEYAPPTSALFAAAQHGSARLFAIFGGQGNIEEYFDELADIYTTYTALVQVYVDAMAAVLREHARSDDASVFHSKGLDVMGWLKNPDSKPDVAYLVSAPVSLPLIGLLQLMHYYVMLKVLDKTPAQIRDLILGSTGHSQGVISSVVISSSASFEDFFSNSRKALGLLFWIGTRAQEFYPPTTLNPAILQDSLSNNEGNPTPMLVVNSLRASEVRKYVEATNRHLPEDRLIKIALINGPRSVICTGPPQSLYGLNLALRKLKAPTGLEQGRVPFSQRKVKFSSRFLPITAPFHSSYLDGCAAIVEQDIERYDLKFHHTDMTIPVFSTDSGKDIAGSPDVTMDLVHQILSLPVHWEKATTMAGLTHVIDFGPGGSSGIGSLTARNKDGTGVQIILAGATEGINRELSYKPDLFDANPASLRYAPNWAREFQPKLIRSANGDIHIDTRMSRLLSKPPLMVAGMTPSTVNETFVSAVMNAGYHIELAGGGHYNELAVRNKVKKIMQLTTPGAGITLNTLFINVRQWGFQAPLVPKLRREGLPMEGFCCAAGVPSLEVANEFITDMLDAGIRHISFKPGSAESIRQVLAIAAAHPEMPMILQWTGGRAGGHHSFEDFHQPILDTYSAIRRHPNVVLVAGSGFGGAEDTYPYLTGDWSVQLDYPPMPFDGVLFGSRMMVAKEGMASLGVKQAIVDAPGVDDSEWEKTYKGPTGGVMTVRSELGEPIHKIATRGVRLWKEMDDTIFSLPKDKRTAALLAKKDYIIKRLNADFQKVWFGKKADGSVADLQDMTYEEVINRMIELMFIKHEERWIDLSHRNLLGDVLRRIEERFVGVEKDSIVQTYSRLDIPFEFAQEFINTYPLTKTQLLTTEDVGYFLFLMTRRGQKPVPFIPVLDKDFEVWFKKDSLWQAEDLAAVVDQDVQRTCILQGPTAARYSTKADEPVKDILDGIFHSHIASLKDRYYSNDDSSIPQVEYFGGKPSRFESVLSSVSPLVKVDHYEDGKVKMVETSMVESSLPMVEEWLEYLAGPAPSWFRALLTTPTVIQGKKFLNNPLARIFRPRVSQAIHFEYSEDRLQTVTVYDRRSWSASSKSDDLSPSLRARLQANGLIEVVLVEKNGDRLIPFPLLFHYTPDKGYAPIHEVMEGRNERIKEFYYKLWFPSEEDQFNACLATDAFTQQFICNGEQVNTPDIKEFCQAVGNQAELYVERRQKVVYAPMDFAIVVGWKSIIKAIFPKSIDGDLLKLVHLSNGFRMLDGAEPLKQGDIVDTIAEINAVVNNDSGKLVQVKGVVLREGKRVMEVKSEFLYRGSFNDYHNTFQKIVELPMEVKLTSPKDVAVLKSKEWIQWTEGEHTVGPNSYLVFRLNTILRFKNKTVFSHVETTGTVSMQISTKEHVEIAKVHYSNDEETHGNPVLAYLKRHGKPIEQAVHFDNGGYSVMPEGSFSSEVISPFSNEPYAKVSGDFNPIHVNPYFADLAELPGTITHGMWTSASTRKFVEIFAADNHPQRVTSYEVDFLSMVLPQDRLSTKLSHIGMINGKKIIKVETFNQNGTKVIEGTAEIDQPTIAYVFTGQGSQEQGMGMALYDSSPVAKDIWQRADRHFLENYGFSILDIVRNNPLKKTIHFGGPKGNAIRQNYMSMRYDLVGQDGSVQSLPLFPGINESTAFYTFQSPNGLLAATQFTQPALTLMEKAAFEDMRSKALIQGNCAFAGHSLGEYSALAAIGEVLPIESLVDVVFYRGMTMQVAVPRDSLGRSNYGMVAINPSRVSPTFNDSALRYVVDAIARQSNGLLEIVNENVENWQYVAAGELSNLDALSTVLNYIKVQKIDLQKLMETMPLEEVKRHLTQIIAGALEKVAEKLAKDGIIKPERGVATIPLAGIDVPFHSSFLLSGVAPFRTYLAKKINPSFINVPLLTDKYIPNLTAQPFSIEKSYIEGVYNLTSSPRLGKVLRNWVDTKLTAKQQQRLGYTLLVELLAYQFASPVRWIETQDRLFKEFNVVRLIEVGPSPTLCGMAQRTLKFKYEAYDDALTFQRSTLCTSKDAKEIYYAMDNIESSAPAAAAVPATPTPAAKAAPAAVAASAPAAVAAGPAAAVADAPIKAIEILHALVAQKVKKSLEEIPLSKAIKDLVGGKSTLQNEILGDLQKEFGGSGFPEKSEETPLEELGNALQGNFSGSLGKQTTSLISKMIGSKMPGGFSLSTAKGYLAKTHGLGPVRADGALLVGLTMEPAARLNNVSEANSWLDSVAQAYARRAGITLGAAAPAGAAPTMMSATGPVGGGAPAAVADVPIKAVDILHVIVAQKIKKSVEEVPLSKAIKDLVGGKSTLQNEILGDLQKEFGGSGFPEKGEEAPLEDLGNALQSNFNGTLGKQTTSLIAKMIGSKMPGGFTQSSAKGYLASAYGLGPLRADGALLLGLTMEPSARLGSEAEAKSWLDTVAQAYARRAGISLGGGGSGTIGTGAVGGAMMNSEEFNQFQAKQNAMMYQHLEIYARYLEKDLRFGEKLYEEEKLATLRLQAEIDQWMAEHGDYYAEGIKPSFSAKKARIYDSHWNWVRQDALSLLYDMIFGRLTVVDREVVAQCIHVMNRANPQLLQFMVYHIDNTAADRGKTYALAKEFGNLLIQNCREVLEAAPVYKDVGVPTGPSTSIDNKGNILYEEVQRAGVRKLDHYVKDMAAGGKMSEYSNRQKVQKNLAQIYKIIKAQNTMKSSSKLAIKSLYGEVIHAINMSNNIVREERARRASRARRPSVNVNPDRPKKAAKKETIPFLHLKKKNPHIEGGWEFSQRLTSVYLDVLTNMAKDGITYENRMVLITGAGKDSIGAAILKGLLSGGAKVVVTTSRFSREVTEYYQSIYQRHGSKNSSLVVVPFNGGSKQDVDALVNYIYDKDPKKGLGWDLDYIIPFAAISVQGKEIDNIDSKSELAHRIMLTNVLRLLGNVKTKKMEYGYDTRPAQVILPLSPNHGTFGADGLYGESKVALETLFNRWTSESWSAYLTITGAVIGWTRGTGLMSGNNIVAEGLEKYGVRTFSTQEMAFNILGLMHPSITSLCQIEPVWADLNGGLQYLPNLNEISANLRAEYRQTSEIRKAIVAENTLDFKETYGAEAERKHQSHKVTPRANMKFPFPELKDYKDLGHAHKLKGMLDLEKVVVVTGFSEVGPWGNSRTRWEMEANGQFSLEGCIEMAWIMGFIKHHNGPLKSGAPYSGWIDAKTEEPVKDRDVKAKYEKQILEHTGIRLIEPELFGGYDPKRKGLMQEVLIDHDLEPFEVSKEEAHQFKLQHGDKVDIYEEESGQWAVKFKKGASMYIPKALKFDRLVAGQIPTGWDAARYGVPKDIIDQVDVITLYVLVSTVEALVASGITDPYEFYQYVHVSEVGNTAGSGVGGMLSLRGIYHDRHLDRPVQKDVLQESFINTMPAWINMLLLSSSGPIKTPVGACATAVESVEIGVDTIQSGKAKIVIVGGYDDFQEEGSYEFANMKATSNTEDEFAHGRTPQEMSRPATTTRAGFMESHGAGIEILMQAQLAIKMGVPIYGIIALTNTATDKEGRSVPAPGQGVLTTAREAKGKMPSRLLDIKYRKRQIDARRAQIKQWVENEYTELKYELEELKANNALTVTEEEYLAAETERIQKEAQRQHREALNLWGNEFYRQDPQIAPLRGALASFGLTIDDIGVGSFHGTSTKANDKNESEVVNKQLEHLGRSKGNALPSIWQKYLTGHPKGAAAAWMLNGVLQVLQTGLIPGNRNADNIDDVMKQYEYVLYTSRSIQTDGIKAGLLKSFGFGQVGGEVLVIHSDYILGALEEHEYEAYKAKQQARQAKSYRYLHDSMTGGPALVQVKNAPPYTPELESPVYLDPRARAQYNNTTKSWAFNAKALVPQGEKVDVDMTRAILETSAKESVSTSRGVGVDVEMVSAINIENQTFLERNFTQQEIDYCLSRPDPQASFAGRWSAKEAVVKAVSSFSLDAEKVWTQGAGAGLAEIEIVMAESGAPSVVFSGAAQEAATKAGVKEIKVSISHSGAYAVAVANAL</sequence>
<evidence type="ECO:0000259" key="17">
    <source>
        <dbReference type="PROSITE" id="PS50075"/>
    </source>
</evidence>
<comment type="similarity">
    <text evidence="1">Belongs to the thiolase-like superfamily. Fungal fatty acid synthetase subunit alpha family.</text>
</comment>
<comment type="catalytic activity">
    <reaction evidence="14">
        <text>a (3R)-hydroxyacyl-[ACP] + NADP(+) = a 3-oxoacyl-[ACP] + NADPH + H(+)</text>
        <dbReference type="Rhea" id="RHEA:17397"/>
        <dbReference type="Rhea" id="RHEA-COMP:9916"/>
        <dbReference type="Rhea" id="RHEA-COMP:9945"/>
        <dbReference type="ChEBI" id="CHEBI:15378"/>
        <dbReference type="ChEBI" id="CHEBI:57783"/>
        <dbReference type="ChEBI" id="CHEBI:58349"/>
        <dbReference type="ChEBI" id="CHEBI:78776"/>
        <dbReference type="ChEBI" id="CHEBI:78827"/>
        <dbReference type="EC" id="1.1.1.100"/>
    </reaction>
</comment>
<dbReference type="PANTHER" id="PTHR10982">
    <property type="entry name" value="MALONYL COA-ACYL CARRIER PROTEIN TRANSACYLASE"/>
    <property type="match status" value="1"/>
</dbReference>
<dbReference type="OrthoDB" id="4251012at2759"/>
<dbReference type="GO" id="GO:0004312">
    <property type="term" value="F:fatty acid synthase activity"/>
    <property type="evidence" value="ECO:0007669"/>
    <property type="project" value="InterPro"/>
</dbReference>
<dbReference type="Gene3D" id="6.10.140.1410">
    <property type="match status" value="1"/>
</dbReference>
<dbReference type="InterPro" id="IPR040899">
    <property type="entry name" value="Fas_alpha_ACP"/>
</dbReference>
<keyword evidence="20" id="KW-1185">Reference proteome</keyword>
<dbReference type="Gene3D" id="6.10.250.1940">
    <property type="match status" value="1"/>
</dbReference>
<dbReference type="InterPro" id="IPR018201">
    <property type="entry name" value="Ketoacyl_synth_AS"/>
</dbReference>
<evidence type="ECO:0000256" key="8">
    <source>
        <dbReference type="ARBA" id="ARBA00022857"/>
    </source>
</evidence>
<dbReference type="Gene3D" id="6.20.240.10">
    <property type="match status" value="1"/>
</dbReference>
<dbReference type="InParanoid" id="A0A1Y2H2R6"/>
<dbReference type="GO" id="GO:0000287">
    <property type="term" value="F:magnesium ion binding"/>
    <property type="evidence" value="ECO:0007669"/>
    <property type="project" value="InterPro"/>
</dbReference>
<evidence type="ECO:0000256" key="2">
    <source>
        <dbReference type="ARBA" id="ARBA00022450"/>
    </source>
</evidence>
<dbReference type="Gene3D" id="3.90.25.70">
    <property type="match status" value="1"/>
</dbReference>
<evidence type="ECO:0000256" key="10">
    <source>
        <dbReference type="ARBA" id="ARBA00023239"/>
    </source>
</evidence>
<dbReference type="InterPro" id="IPR037143">
    <property type="entry name" value="4-PPantetheinyl_Trfase_dom_sf"/>
</dbReference>
<feature type="domain" description="Carrier" evidence="17">
    <location>
        <begin position="2425"/>
        <end position="2502"/>
    </location>
</feature>
<comment type="caution">
    <text evidence="19">The sequence shown here is derived from an EMBL/GenBank/DDBJ whole genome shotgun (WGS) entry which is preliminary data.</text>
</comment>
<dbReference type="InterPro" id="IPR016035">
    <property type="entry name" value="Acyl_Trfase/lysoPLipase"/>
</dbReference>
<dbReference type="SUPFAM" id="SSF53901">
    <property type="entry name" value="Thiolase-like"/>
    <property type="match status" value="2"/>
</dbReference>
<evidence type="ECO:0000256" key="7">
    <source>
        <dbReference type="ARBA" id="ARBA00022842"/>
    </source>
</evidence>
<dbReference type="FunFam" id="3.90.470.20:FF:000005">
    <property type="entry name" value="Fatty acid synthase alpha subunit FasA"/>
    <property type="match status" value="1"/>
</dbReference>
<dbReference type="SUPFAM" id="SSF54637">
    <property type="entry name" value="Thioesterase/thiol ester dehydrase-isomerase"/>
    <property type="match status" value="2"/>
</dbReference>
<comment type="catalytic activity">
    <reaction evidence="15">
        <text>a fatty acyl-[ACP] + malonyl-[ACP] + H(+) = a 3-oxoacyl-[ACP] + holo-[ACP] + CO2</text>
        <dbReference type="Rhea" id="RHEA:22836"/>
        <dbReference type="Rhea" id="RHEA-COMP:9623"/>
        <dbReference type="Rhea" id="RHEA-COMP:9685"/>
        <dbReference type="Rhea" id="RHEA-COMP:9916"/>
        <dbReference type="Rhea" id="RHEA-COMP:14125"/>
        <dbReference type="ChEBI" id="CHEBI:15378"/>
        <dbReference type="ChEBI" id="CHEBI:16526"/>
        <dbReference type="ChEBI" id="CHEBI:64479"/>
        <dbReference type="ChEBI" id="CHEBI:78449"/>
        <dbReference type="ChEBI" id="CHEBI:78776"/>
        <dbReference type="ChEBI" id="CHEBI:138651"/>
        <dbReference type="EC" id="2.3.1.41"/>
    </reaction>
</comment>
<keyword evidence="9" id="KW-0560">Oxidoreductase</keyword>
<dbReference type="InterPro" id="IPR032088">
    <property type="entry name" value="SAT"/>
</dbReference>
<dbReference type="GeneID" id="33571457"/>
<dbReference type="InterPro" id="IPR001227">
    <property type="entry name" value="Ac_transferase_dom_sf"/>
</dbReference>
<dbReference type="SMART" id="SM00827">
    <property type="entry name" value="PKS_AT"/>
    <property type="match status" value="1"/>
</dbReference>
<dbReference type="GO" id="GO:0004321">
    <property type="term" value="F:fatty-acyl-CoA synthase activity"/>
    <property type="evidence" value="ECO:0007669"/>
    <property type="project" value="UniProtKB-EC"/>
</dbReference>
<dbReference type="InterPro" id="IPR029069">
    <property type="entry name" value="HotDog_dom_sf"/>
</dbReference>
<dbReference type="InterPro" id="IPR008278">
    <property type="entry name" value="4-PPantetheinyl_Trfase_dom"/>
</dbReference>
<dbReference type="InterPro" id="IPR002539">
    <property type="entry name" value="MaoC-like_dom"/>
</dbReference>
<dbReference type="Pfam" id="PF13452">
    <property type="entry name" value="FAS1_DH_region"/>
    <property type="match status" value="1"/>
</dbReference>
<keyword evidence="8" id="KW-0521">NADP</keyword>
<dbReference type="PRINTS" id="PR01483">
    <property type="entry name" value="FASYNTHASE"/>
</dbReference>
<evidence type="ECO:0000256" key="15">
    <source>
        <dbReference type="ARBA" id="ARBA00049541"/>
    </source>
</evidence>
<keyword evidence="6" id="KW-0378">Hydrolase</keyword>
<dbReference type="PROSITE" id="PS00606">
    <property type="entry name" value="KS3_1"/>
    <property type="match status" value="1"/>
</dbReference>
<accession>A0A1Y2H2R6</accession>
<dbReference type="GO" id="GO:0016787">
    <property type="term" value="F:hydrolase activity"/>
    <property type="evidence" value="ECO:0007669"/>
    <property type="project" value="UniProtKB-KW"/>
</dbReference>
<keyword evidence="10" id="KW-0456">Lyase</keyword>
<dbReference type="Pfam" id="PF18325">
    <property type="entry name" value="Fas_alpha_ACP"/>
    <property type="match status" value="2"/>
</dbReference>
<dbReference type="InterPro" id="IPR047224">
    <property type="entry name" value="FAS_alpha_su_C"/>
</dbReference>
<evidence type="ECO:0000259" key="18">
    <source>
        <dbReference type="PROSITE" id="PS52004"/>
    </source>
</evidence>
<dbReference type="SUPFAM" id="SSF51735">
    <property type="entry name" value="NAD(P)-binding Rossmann-fold domains"/>
    <property type="match status" value="1"/>
</dbReference>
<keyword evidence="11" id="KW-0511">Multifunctional enzyme</keyword>
<comment type="catalytic activity">
    <reaction evidence="13">
        <text>acetyl-CoA + n malonyl-CoA + 2n NADPH + 4n H(+) = a long-chain-acyl-CoA + n CoA + n CO2 + 2n NADP(+).</text>
        <dbReference type="EC" id="2.3.1.86"/>
    </reaction>
</comment>
<dbReference type="Gene3D" id="3.40.50.720">
    <property type="entry name" value="NAD(P)-binding Rossmann-like Domain"/>
    <property type="match status" value="1"/>
</dbReference>
<dbReference type="Proteomes" id="UP000193648">
    <property type="component" value="Unassembled WGS sequence"/>
</dbReference>
<dbReference type="EMBL" id="MCFF01000002">
    <property type="protein sequence ID" value="ORZ28271.1"/>
    <property type="molecule type" value="Genomic_DNA"/>
</dbReference>
<dbReference type="FunFam" id="3.20.20.70:FF:000078">
    <property type="entry name" value="Fatty acid synthase beta subunit dehydratase"/>
    <property type="match status" value="1"/>
</dbReference>
<dbReference type="InterPro" id="IPR013565">
    <property type="entry name" value="Fas1/AflB-like_central"/>
</dbReference>
<evidence type="ECO:0000256" key="6">
    <source>
        <dbReference type="ARBA" id="ARBA00022801"/>
    </source>
</evidence>
<dbReference type="InterPro" id="IPR050830">
    <property type="entry name" value="Fungal_FAS"/>
</dbReference>
<dbReference type="GO" id="GO:0004318">
    <property type="term" value="F:enoyl-[acyl-carrier-protein] reductase (NADH) activity"/>
    <property type="evidence" value="ECO:0007669"/>
    <property type="project" value="InterPro"/>
</dbReference>
<dbReference type="InterPro" id="IPR040883">
    <property type="entry name" value="FAS_meander"/>
</dbReference>
<organism evidence="19 20">
    <name type="scientific">Lobosporangium transversale</name>
    <dbReference type="NCBI Taxonomy" id="64571"/>
    <lineage>
        <taxon>Eukaryota</taxon>
        <taxon>Fungi</taxon>
        <taxon>Fungi incertae sedis</taxon>
        <taxon>Mucoromycota</taxon>
        <taxon>Mortierellomycotina</taxon>
        <taxon>Mortierellomycetes</taxon>
        <taxon>Mortierellales</taxon>
        <taxon>Mortierellaceae</taxon>
        <taxon>Lobosporangium</taxon>
    </lineage>
</organism>
<dbReference type="Pfam" id="PF16073">
    <property type="entry name" value="SAT"/>
    <property type="match status" value="1"/>
</dbReference>
<dbReference type="InterPro" id="IPR004568">
    <property type="entry name" value="Ppantetheine-prot_Trfase_dom"/>
</dbReference>
<dbReference type="GO" id="GO:0008897">
    <property type="term" value="F:holo-[acyl-carrier-protein] synthase activity"/>
    <property type="evidence" value="ECO:0007669"/>
    <property type="project" value="InterPro"/>
</dbReference>
<dbReference type="RefSeq" id="XP_021885956.1">
    <property type="nucleotide sequence ID" value="XM_022029614.1"/>
</dbReference>
<dbReference type="GO" id="GO:0004315">
    <property type="term" value="F:3-oxoacyl-[acyl-carrier-protein] synthase activity"/>
    <property type="evidence" value="ECO:0007669"/>
    <property type="project" value="UniProtKB-EC"/>
</dbReference>
<dbReference type="FunFam" id="3.40.366.10:FF:000003">
    <property type="entry name" value="Fatty acid synthase subunit beta dehydratase"/>
    <property type="match status" value="1"/>
</dbReference>
<evidence type="ECO:0000256" key="16">
    <source>
        <dbReference type="SAM" id="MobiDB-lite"/>
    </source>
</evidence>
<dbReference type="Pfam" id="PF02801">
    <property type="entry name" value="Ketoacyl-synt_C"/>
    <property type="match status" value="1"/>
</dbReference>
<dbReference type="PROSITE" id="PS52004">
    <property type="entry name" value="KS3_2"/>
    <property type="match status" value="1"/>
</dbReference>
<feature type="domain" description="Ketosynthase family 3 (KS3)" evidence="18">
    <location>
        <begin position="3386"/>
        <end position="3923"/>
    </location>
</feature>
<evidence type="ECO:0000256" key="13">
    <source>
        <dbReference type="ARBA" id="ARBA00048237"/>
    </source>
</evidence>
<dbReference type="Pfam" id="PF01648">
    <property type="entry name" value="ACPS"/>
    <property type="match status" value="1"/>
</dbReference>
<dbReference type="GO" id="GO:0004316">
    <property type="term" value="F:3-oxoacyl-[acyl-carrier-protein] reductase (NADPH) activity"/>
    <property type="evidence" value="ECO:0007669"/>
    <property type="project" value="UniProtKB-EC"/>
</dbReference>
<dbReference type="STRING" id="64571.A0A1Y2H2R6"/>
<dbReference type="Gene3D" id="1.20.1050.120">
    <property type="match status" value="1"/>
</dbReference>
<dbReference type="InterPro" id="IPR014031">
    <property type="entry name" value="Ketoacyl_synth_C"/>
</dbReference>
<dbReference type="Gene3D" id="6.10.250.1850">
    <property type="match status" value="1"/>
</dbReference>
<dbReference type="InterPro" id="IPR016039">
    <property type="entry name" value="Thiolase-like"/>
</dbReference>
<dbReference type="InterPro" id="IPR041099">
    <property type="entry name" value="FAS1_N"/>
</dbReference>
<dbReference type="FunFam" id="3.90.25.70:FF:000001">
    <property type="entry name" value="Fatty acid synthase subunit alpha"/>
    <property type="match status" value="1"/>
</dbReference>
<dbReference type="Gene3D" id="3.90.470.20">
    <property type="entry name" value="4'-phosphopantetheinyl transferase domain"/>
    <property type="match status" value="1"/>
</dbReference>
<evidence type="ECO:0000256" key="4">
    <source>
        <dbReference type="ARBA" id="ARBA00022679"/>
    </source>
</evidence>
<dbReference type="InterPro" id="IPR014043">
    <property type="entry name" value="Acyl_transferase_dom"/>
</dbReference>
<dbReference type="SUPFAM" id="SSF51412">
    <property type="entry name" value="Inosine monophosphate dehydrogenase (IMPDH)"/>
    <property type="match status" value="1"/>
</dbReference>
<dbReference type="SUPFAM" id="SSF56214">
    <property type="entry name" value="4'-phosphopantetheinyl transferase"/>
    <property type="match status" value="1"/>
</dbReference>
<gene>
    <name evidence="19" type="ORF">BCR41DRAFT_418365</name>
</gene>
<dbReference type="GO" id="GO:0006633">
    <property type="term" value="P:fatty acid biosynthetic process"/>
    <property type="evidence" value="ECO:0007669"/>
    <property type="project" value="InterPro"/>
</dbReference>
<evidence type="ECO:0000256" key="11">
    <source>
        <dbReference type="ARBA" id="ARBA00023268"/>
    </source>
</evidence>
<proteinExistence type="inferred from homology"/>
<dbReference type="InterPro" id="IPR009081">
    <property type="entry name" value="PP-bd_ACP"/>
</dbReference>
<dbReference type="Pfam" id="PF00109">
    <property type="entry name" value="ketoacyl-synt"/>
    <property type="match status" value="1"/>
</dbReference>
<dbReference type="Gene3D" id="3.30.1120.100">
    <property type="match status" value="1"/>
</dbReference>
<keyword evidence="7" id="KW-0460">Magnesium</keyword>
<dbReference type="InterPro" id="IPR013785">
    <property type="entry name" value="Aldolase_TIM"/>
</dbReference>
<dbReference type="Pfam" id="PF00698">
    <property type="entry name" value="Acyl_transf_1"/>
    <property type="match status" value="1"/>
</dbReference>
<evidence type="ECO:0000256" key="1">
    <source>
        <dbReference type="ARBA" id="ARBA00007485"/>
    </source>
</evidence>
<dbReference type="InterPro" id="IPR003965">
    <property type="entry name" value="Fatty_acid_synthase"/>
</dbReference>
<dbReference type="Gene3D" id="6.10.140.1400">
    <property type="match status" value="1"/>
</dbReference>
<feature type="region of interest" description="Disordered" evidence="16">
    <location>
        <begin position="2870"/>
        <end position="2891"/>
    </location>
</feature>
<dbReference type="Pfam" id="PF18314">
    <property type="entry name" value="FAS_I_H"/>
    <property type="match status" value="1"/>
</dbReference>
<dbReference type="Pfam" id="PF22235">
    <property type="entry name" value="FAS1_thioest_ins"/>
    <property type="match status" value="1"/>
</dbReference>
<dbReference type="InterPro" id="IPR039569">
    <property type="entry name" value="FAS1-like_DH_region"/>
</dbReference>
<dbReference type="Pfam" id="PF08354">
    <property type="entry name" value="Fas1-AflB-like_hel"/>
    <property type="match status" value="1"/>
</dbReference>
<dbReference type="Gene3D" id="6.10.60.10">
    <property type="match status" value="1"/>
</dbReference>
<dbReference type="NCBIfam" id="TIGR00556">
    <property type="entry name" value="pantethn_trn"/>
    <property type="match status" value="1"/>
</dbReference>
<dbReference type="Gene3D" id="3.20.20.70">
    <property type="entry name" value="Aldolase class I"/>
    <property type="match status" value="2"/>
</dbReference>
<evidence type="ECO:0000256" key="9">
    <source>
        <dbReference type="ARBA" id="ARBA00023002"/>
    </source>
</evidence>